<evidence type="ECO:0000256" key="5">
    <source>
        <dbReference type="ARBA" id="ARBA00022989"/>
    </source>
</evidence>
<evidence type="ECO:0000313" key="9">
    <source>
        <dbReference type="EMBL" id="PEN06704.1"/>
    </source>
</evidence>
<feature type="transmembrane region" description="Helical" evidence="7">
    <location>
        <begin position="33"/>
        <end position="56"/>
    </location>
</feature>
<dbReference type="PANTHER" id="PTHR33932">
    <property type="entry name" value="NA(+)/H(+) ANTIPORTER SUBUNIT B"/>
    <property type="match status" value="1"/>
</dbReference>
<dbReference type="OrthoDB" id="9798859at2"/>
<dbReference type="InterPro" id="IPR050622">
    <property type="entry name" value="CPA3_antiporter_subunitB"/>
</dbReference>
<protein>
    <submittedName>
        <fullName evidence="9">Na(+)/H(+) antiporter subunit B</fullName>
    </submittedName>
</protein>
<gene>
    <name evidence="9" type="ORF">CRI93_08670</name>
</gene>
<evidence type="ECO:0000256" key="4">
    <source>
        <dbReference type="ARBA" id="ARBA00022692"/>
    </source>
</evidence>
<proteinExistence type="inferred from homology"/>
<feature type="transmembrane region" description="Helical" evidence="7">
    <location>
        <begin position="9"/>
        <end position="27"/>
    </location>
</feature>
<evidence type="ECO:0000256" key="3">
    <source>
        <dbReference type="ARBA" id="ARBA00022475"/>
    </source>
</evidence>
<evidence type="ECO:0000256" key="6">
    <source>
        <dbReference type="ARBA" id="ARBA00023136"/>
    </source>
</evidence>
<reference evidence="9 10" key="1">
    <citation type="submission" date="2017-10" db="EMBL/GenBank/DDBJ databases">
        <title>Draft genome of Longimonas halophila.</title>
        <authorList>
            <person name="Goh K.M."/>
            <person name="Shamsir M.S."/>
            <person name="Lim S.W."/>
        </authorList>
    </citation>
    <scope>NUCLEOTIDE SEQUENCE [LARGE SCALE GENOMIC DNA]</scope>
    <source>
        <strain evidence="9 10">KCTC 42399</strain>
    </source>
</reference>
<dbReference type="EMBL" id="PDEP01000007">
    <property type="protein sequence ID" value="PEN06704.1"/>
    <property type="molecule type" value="Genomic_DNA"/>
</dbReference>
<feature type="transmembrane region" description="Helical" evidence="7">
    <location>
        <begin position="68"/>
        <end position="90"/>
    </location>
</feature>
<organism evidence="9 10">
    <name type="scientific">Longimonas halophila</name>
    <dbReference type="NCBI Taxonomy" id="1469170"/>
    <lineage>
        <taxon>Bacteria</taxon>
        <taxon>Pseudomonadati</taxon>
        <taxon>Rhodothermota</taxon>
        <taxon>Rhodothermia</taxon>
        <taxon>Rhodothermales</taxon>
        <taxon>Salisaetaceae</taxon>
        <taxon>Longimonas</taxon>
    </lineage>
</organism>
<keyword evidence="5 7" id="KW-1133">Transmembrane helix</keyword>
<keyword evidence="3" id="KW-1003">Cell membrane</keyword>
<comment type="similarity">
    <text evidence="2">Belongs to the CPA3 antiporters (TC 2.A.63) subunit B family.</text>
</comment>
<dbReference type="Pfam" id="PF04039">
    <property type="entry name" value="MnhB"/>
    <property type="match status" value="1"/>
</dbReference>
<comment type="subcellular location">
    <subcellularLocation>
        <location evidence="1">Cell membrane</location>
        <topology evidence="1">Multi-pass membrane protein</topology>
    </subcellularLocation>
</comment>
<dbReference type="RefSeq" id="WP_098062230.1">
    <property type="nucleotide sequence ID" value="NZ_PDEP01000007.1"/>
</dbReference>
<feature type="domain" description="Na+/H+ antiporter MnhB subunit-related protein" evidence="8">
    <location>
        <begin position="6"/>
        <end position="125"/>
    </location>
</feature>
<comment type="caution">
    <text evidence="9">The sequence shown here is derived from an EMBL/GenBank/DDBJ whole genome shotgun (WGS) entry which is preliminary data.</text>
</comment>
<dbReference type="Proteomes" id="UP000221024">
    <property type="component" value="Unassembled WGS sequence"/>
</dbReference>
<dbReference type="InterPro" id="IPR007182">
    <property type="entry name" value="MnhB"/>
</dbReference>
<accession>A0A2H3NL86</accession>
<evidence type="ECO:0000256" key="7">
    <source>
        <dbReference type="SAM" id="Phobius"/>
    </source>
</evidence>
<name>A0A2H3NL86_9BACT</name>
<keyword evidence="10" id="KW-1185">Reference proteome</keyword>
<evidence type="ECO:0000256" key="2">
    <source>
        <dbReference type="ARBA" id="ARBA00009425"/>
    </source>
</evidence>
<keyword evidence="4 7" id="KW-0812">Transmembrane</keyword>
<dbReference type="NCBIfam" id="NF009163">
    <property type="entry name" value="PRK12509.1"/>
    <property type="match status" value="1"/>
</dbReference>
<sequence>MRLSLILRTAARLLVPLMILFSVFLMLRGHNEAGGGFIGGLVSASAFALYAMAYGTQDARRALYADPRTLMASGVGIALVSALIPLFSGAPFFKGLWTTLPGGVKLGTPILFDIGVYLLVVGMTLVVIYELDDDGLSLFPRDNRPGTTPPSSPAA</sequence>
<dbReference type="AlphaFoldDB" id="A0A2H3NL86"/>
<evidence type="ECO:0000256" key="1">
    <source>
        <dbReference type="ARBA" id="ARBA00004651"/>
    </source>
</evidence>
<evidence type="ECO:0000259" key="8">
    <source>
        <dbReference type="Pfam" id="PF04039"/>
    </source>
</evidence>
<dbReference type="GO" id="GO:0005886">
    <property type="term" value="C:plasma membrane"/>
    <property type="evidence" value="ECO:0007669"/>
    <property type="project" value="UniProtKB-SubCell"/>
</dbReference>
<keyword evidence="6 7" id="KW-0472">Membrane</keyword>
<dbReference type="PANTHER" id="PTHR33932:SF4">
    <property type="entry name" value="NA(+)_H(+) ANTIPORTER SUBUNIT B"/>
    <property type="match status" value="1"/>
</dbReference>
<evidence type="ECO:0000313" key="10">
    <source>
        <dbReference type="Proteomes" id="UP000221024"/>
    </source>
</evidence>
<feature type="transmembrane region" description="Helical" evidence="7">
    <location>
        <begin position="110"/>
        <end position="131"/>
    </location>
</feature>